<gene>
    <name evidence="8" type="ORF">MCOR_11542</name>
</gene>
<dbReference type="SMART" id="SM00184">
    <property type="entry name" value="RING"/>
    <property type="match status" value="1"/>
</dbReference>
<dbReference type="GO" id="GO:0061630">
    <property type="term" value="F:ubiquitin protein ligase activity"/>
    <property type="evidence" value="ECO:0007669"/>
    <property type="project" value="UniProtKB-EC"/>
</dbReference>
<keyword evidence="2 4" id="KW-0863">Zinc-finger</keyword>
<dbReference type="PROSITE" id="PS00518">
    <property type="entry name" value="ZF_RING_1"/>
    <property type="match status" value="1"/>
</dbReference>
<dbReference type="Pfam" id="PF00097">
    <property type="entry name" value="zf-C3HC4"/>
    <property type="match status" value="1"/>
</dbReference>
<dbReference type="EMBL" id="CACVKT020001978">
    <property type="protein sequence ID" value="CAC5373968.1"/>
    <property type="molecule type" value="Genomic_DNA"/>
</dbReference>
<dbReference type="PANTHER" id="PTHR25462">
    <property type="entry name" value="BONUS, ISOFORM C-RELATED"/>
    <property type="match status" value="1"/>
</dbReference>
<evidence type="ECO:0000313" key="8">
    <source>
        <dbReference type="EMBL" id="CAC5373968.1"/>
    </source>
</evidence>
<dbReference type="SUPFAM" id="SSF57850">
    <property type="entry name" value="RING/U-box"/>
    <property type="match status" value="1"/>
</dbReference>
<evidence type="ECO:0000256" key="3">
    <source>
        <dbReference type="ARBA" id="ARBA00022833"/>
    </source>
</evidence>
<feature type="region of interest" description="Disordered" evidence="5">
    <location>
        <begin position="399"/>
        <end position="432"/>
    </location>
</feature>
<proteinExistence type="predicted"/>
<dbReference type="AlphaFoldDB" id="A0A6J8AUN5"/>
<dbReference type="InterPro" id="IPR017907">
    <property type="entry name" value="Znf_RING_CS"/>
</dbReference>
<reference evidence="8 9" key="1">
    <citation type="submission" date="2020-06" db="EMBL/GenBank/DDBJ databases">
        <authorList>
            <person name="Li R."/>
            <person name="Bekaert M."/>
        </authorList>
    </citation>
    <scope>NUCLEOTIDE SEQUENCE [LARGE SCALE GENOMIC DNA]</scope>
    <source>
        <strain evidence="9">wild</strain>
    </source>
</reference>
<keyword evidence="9" id="KW-1185">Reference proteome</keyword>
<name>A0A6J8AUN5_MYTCO</name>
<dbReference type="GO" id="GO:0008270">
    <property type="term" value="F:zinc ion binding"/>
    <property type="evidence" value="ECO:0007669"/>
    <property type="project" value="UniProtKB-KW"/>
</dbReference>
<dbReference type="InterPro" id="IPR013083">
    <property type="entry name" value="Znf_RING/FYVE/PHD"/>
</dbReference>
<dbReference type="Proteomes" id="UP000507470">
    <property type="component" value="Unassembled WGS sequence"/>
</dbReference>
<keyword evidence="1" id="KW-0479">Metal-binding</keyword>
<dbReference type="InterPro" id="IPR001841">
    <property type="entry name" value="Znf_RING"/>
</dbReference>
<protein>
    <submittedName>
        <fullName evidence="8">TRIM71</fullName>
        <ecNumber evidence="8">2.3.2.27</ecNumber>
    </submittedName>
</protein>
<feature type="domain" description="B box-type" evidence="7">
    <location>
        <begin position="127"/>
        <end position="174"/>
    </location>
</feature>
<evidence type="ECO:0000259" key="6">
    <source>
        <dbReference type="PROSITE" id="PS50089"/>
    </source>
</evidence>
<sequence length="432" mass="50132">METQMARGSVGSKIIQQDDEKQPKCTFKDDENPKRRDLTTCEICNKDLFAPKNFPCLHSFCEMCITDFVKRIKKEKKSKGHTPTVACPICETPATFRSVENPKEFAESLQTSTLSATLLSKKAEKSRECSLCPSVQRNEATFWCFYCAQALCENHESYHNTVTSSKVKHQVFPIKNIRDVPDSIYKSQHCRFHEKNPVIHFCMDHLNSCCSICWKRMHKVCNVIPIDQAARIVHKSRITSDLHQTIDHLLVKVNDTLQERKDLLKDIHKQRNSSMKAVKMFRKDLDNYIDSLQANLELDIENHFCQTKEQFEREIHDFENKRSNFEHYQKLIKSINECSQPIQSLSELTDIRQQCNEIEESIGRTLFQMKNSRLSVTFISIQQIAHVISKLGSAVITETSRRSRMLRPSNDSRSKSRHSTHNSTSSRRSNNR</sequence>
<dbReference type="InterPro" id="IPR018957">
    <property type="entry name" value="Znf_C3HC4_RING-type"/>
</dbReference>
<evidence type="ECO:0000256" key="1">
    <source>
        <dbReference type="ARBA" id="ARBA00022723"/>
    </source>
</evidence>
<feature type="region of interest" description="Disordered" evidence="5">
    <location>
        <begin position="1"/>
        <end position="30"/>
    </location>
</feature>
<dbReference type="InterPro" id="IPR000315">
    <property type="entry name" value="Znf_B-box"/>
</dbReference>
<dbReference type="PROSITE" id="PS50119">
    <property type="entry name" value="ZF_BBOX"/>
    <property type="match status" value="1"/>
</dbReference>
<evidence type="ECO:0000259" key="7">
    <source>
        <dbReference type="PROSITE" id="PS50119"/>
    </source>
</evidence>
<evidence type="ECO:0000256" key="5">
    <source>
        <dbReference type="SAM" id="MobiDB-lite"/>
    </source>
</evidence>
<dbReference type="OrthoDB" id="9049620at2759"/>
<feature type="compositionally biased region" description="Basic and acidic residues" evidence="5">
    <location>
        <begin position="16"/>
        <end position="30"/>
    </location>
</feature>
<evidence type="ECO:0000256" key="4">
    <source>
        <dbReference type="PROSITE-ProRule" id="PRU00024"/>
    </source>
</evidence>
<accession>A0A6J8AUN5</accession>
<evidence type="ECO:0000256" key="2">
    <source>
        <dbReference type="ARBA" id="ARBA00022771"/>
    </source>
</evidence>
<dbReference type="PROSITE" id="PS50089">
    <property type="entry name" value="ZF_RING_2"/>
    <property type="match status" value="1"/>
</dbReference>
<keyword evidence="3" id="KW-0862">Zinc</keyword>
<dbReference type="PANTHER" id="PTHR25462:SF296">
    <property type="entry name" value="MEIOTIC P26, ISOFORM F"/>
    <property type="match status" value="1"/>
</dbReference>
<feature type="domain" description="RING-type" evidence="6">
    <location>
        <begin position="41"/>
        <end position="91"/>
    </location>
</feature>
<keyword evidence="8" id="KW-0012">Acyltransferase</keyword>
<dbReference type="EC" id="2.3.2.27" evidence="8"/>
<dbReference type="Gene3D" id="3.30.40.10">
    <property type="entry name" value="Zinc/RING finger domain, C3HC4 (zinc finger)"/>
    <property type="match status" value="1"/>
</dbReference>
<dbReference type="InterPro" id="IPR047153">
    <property type="entry name" value="TRIM45/56/19-like"/>
</dbReference>
<organism evidence="8 9">
    <name type="scientific">Mytilus coruscus</name>
    <name type="common">Sea mussel</name>
    <dbReference type="NCBI Taxonomy" id="42192"/>
    <lineage>
        <taxon>Eukaryota</taxon>
        <taxon>Metazoa</taxon>
        <taxon>Spiralia</taxon>
        <taxon>Lophotrochozoa</taxon>
        <taxon>Mollusca</taxon>
        <taxon>Bivalvia</taxon>
        <taxon>Autobranchia</taxon>
        <taxon>Pteriomorphia</taxon>
        <taxon>Mytilida</taxon>
        <taxon>Mytiloidea</taxon>
        <taxon>Mytilidae</taxon>
        <taxon>Mytilinae</taxon>
        <taxon>Mytilus</taxon>
    </lineage>
</organism>
<keyword evidence="8" id="KW-0808">Transferase</keyword>
<dbReference type="Gene3D" id="3.30.160.60">
    <property type="entry name" value="Classic Zinc Finger"/>
    <property type="match status" value="1"/>
</dbReference>
<evidence type="ECO:0000313" key="9">
    <source>
        <dbReference type="Proteomes" id="UP000507470"/>
    </source>
</evidence>
<feature type="compositionally biased region" description="Low complexity" evidence="5">
    <location>
        <begin position="421"/>
        <end position="432"/>
    </location>
</feature>